<comment type="caution">
    <text evidence="1">The sequence shown here is derived from an EMBL/GenBank/DDBJ whole genome shotgun (WGS) entry which is preliminary data.</text>
</comment>
<gene>
    <name evidence="1" type="ORF">ACFQGL_15560</name>
</gene>
<evidence type="ECO:0000313" key="2">
    <source>
        <dbReference type="Proteomes" id="UP001596226"/>
    </source>
</evidence>
<keyword evidence="2" id="KW-1185">Reference proteome</keyword>
<dbReference type="EMBL" id="JBHSQS010000008">
    <property type="protein sequence ID" value="MFC5924760.1"/>
    <property type="molecule type" value="Genomic_DNA"/>
</dbReference>
<proteinExistence type="predicted"/>
<organism evidence="1 2">
    <name type="scientific">Micromonospora vulcania</name>
    <dbReference type="NCBI Taxonomy" id="1441873"/>
    <lineage>
        <taxon>Bacteria</taxon>
        <taxon>Bacillati</taxon>
        <taxon>Actinomycetota</taxon>
        <taxon>Actinomycetes</taxon>
        <taxon>Micromonosporales</taxon>
        <taxon>Micromonosporaceae</taxon>
        <taxon>Micromonospora</taxon>
    </lineage>
</organism>
<protein>
    <submittedName>
        <fullName evidence="1">Uncharacterized protein</fullName>
    </submittedName>
</protein>
<evidence type="ECO:0000313" key="1">
    <source>
        <dbReference type="EMBL" id="MFC5924760.1"/>
    </source>
</evidence>
<accession>A0ABW1H5W9</accession>
<sequence>MNTMHGRHAWAQRRRNPLCPYGFAFLYAVPVVGSTPERPVFEVGAATRLDKAGEDVSHLPRLLYDLAQTARHYLDHGGLDPRQPPQICNRVDDRVTADSTFIGIAVSSLDGPLGTWEQTMRQVEGEDRIPGRFYIQLMDPEETRIVVDRPTDPWDKPLIQSTTPTYEAWLPLQSHPEDAPIWTGIGQLATLVHHGAQRIGQARGATT</sequence>
<dbReference type="Proteomes" id="UP001596226">
    <property type="component" value="Unassembled WGS sequence"/>
</dbReference>
<dbReference type="RefSeq" id="WP_377512031.1">
    <property type="nucleotide sequence ID" value="NZ_JBHSQS010000008.1"/>
</dbReference>
<reference evidence="2" key="1">
    <citation type="journal article" date="2019" name="Int. J. Syst. Evol. Microbiol.">
        <title>The Global Catalogue of Microorganisms (GCM) 10K type strain sequencing project: providing services to taxonomists for standard genome sequencing and annotation.</title>
        <authorList>
            <consortium name="The Broad Institute Genomics Platform"/>
            <consortium name="The Broad Institute Genome Sequencing Center for Infectious Disease"/>
            <person name="Wu L."/>
            <person name="Ma J."/>
        </authorList>
    </citation>
    <scope>NUCLEOTIDE SEQUENCE [LARGE SCALE GENOMIC DNA]</scope>
    <source>
        <strain evidence="2">CGMCC 4.7144</strain>
    </source>
</reference>
<name>A0ABW1H5W9_9ACTN</name>